<dbReference type="InterPro" id="IPR017221">
    <property type="entry name" value="DUF34/NIF3_bac"/>
</dbReference>
<comment type="similarity">
    <text evidence="1 4">Belongs to the GTP cyclohydrolase I type 2/NIF3 family.</text>
</comment>
<protein>
    <recommendedName>
        <fullName evidence="2 4">GTP cyclohydrolase 1 type 2 homolog</fullName>
    </recommendedName>
</protein>
<dbReference type="InterPro" id="IPR015867">
    <property type="entry name" value="N-reg_PII/ATP_PRibTrfase_C"/>
</dbReference>
<evidence type="ECO:0000313" key="5">
    <source>
        <dbReference type="EMBL" id="MFD2618283.1"/>
    </source>
</evidence>
<accession>A0ABW5PTT7</accession>
<dbReference type="SUPFAM" id="SSF102705">
    <property type="entry name" value="NIF3 (NGG1p interacting factor 3)-like"/>
    <property type="match status" value="1"/>
</dbReference>
<keyword evidence="3 4" id="KW-0479">Metal-binding</keyword>
<dbReference type="NCBIfam" id="TIGR00486">
    <property type="entry name" value="YbgI_SA1388"/>
    <property type="match status" value="1"/>
</dbReference>
<evidence type="ECO:0000313" key="6">
    <source>
        <dbReference type="Proteomes" id="UP001597458"/>
    </source>
</evidence>
<dbReference type="Gene3D" id="3.30.70.120">
    <property type="match status" value="1"/>
</dbReference>
<gene>
    <name evidence="5" type="ORF">ACFSTF_13285</name>
</gene>
<sequence>MTDRIHGQRLIQLLEEWVPKKLAFENDKIGLQIGTLNKKVKKVMITLDVLENVVQEAIDRKVDLIIAHHPVIYRPLKTIHPDEGQGKIVSACIQNHIAVYVAHTNLDIAPGGVNDMLSQELELQDIDILKPTTHESLYKLSVYVPESHAHIVREAMTGAGAGHIGNYSSCTFSSQGIGTFLPGEATHPFIGQSGMLEEVIEVKIETIVPKSLLNKVVRTIERSHPYEEVAYDIYPLENKGQAYGLGRIGKLKNTMSLEELAVHVKHLYEMDGIRVIGDLKKQVSKVAISGGDGNSLIPYAKYKGADVLISGDIYYHTAHDALLHGLTVIDAGHYIEKVMKKYVCEFLKNVIKKENYQTEVIVSESHTNPFTYM</sequence>
<evidence type="ECO:0000256" key="3">
    <source>
        <dbReference type="ARBA" id="ARBA00022723"/>
    </source>
</evidence>
<dbReference type="RefSeq" id="WP_141189947.1">
    <property type="nucleotide sequence ID" value="NZ_JBHUMR010000014.1"/>
</dbReference>
<dbReference type="InterPro" id="IPR002678">
    <property type="entry name" value="DUF34/NIF3"/>
</dbReference>
<organism evidence="5 6">
    <name type="scientific">Terrilactibacillus laevilacticus</name>
    <dbReference type="NCBI Taxonomy" id="1380157"/>
    <lineage>
        <taxon>Bacteria</taxon>
        <taxon>Bacillati</taxon>
        <taxon>Bacillota</taxon>
        <taxon>Bacilli</taxon>
        <taxon>Bacillales</taxon>
        <taxon>Bacillaceae</taxon>
        <taxon>Terrilactibacillus</taxon>
    </lineage>
</organism>
<dbReference type="PANTHER" id="PTHR13799:SF14">
    <property type="entry name" value="GTP CYCLOHYDROLASE 1 TYPE 2 HOMOLOG"/>
    <property type="match status" value="1"/>
</dbReference>
<dbReference type="EMBL" id="JBHUMR010000014">
    <property type="protein sequence ID" value="MFD2618283.1"/>
    <property type="molecule type" value="Genomic_DNA"/>
</dbReference>
<dbReference type="PANTHER" id="PTHR13799">
    <property type="entry name" value="NGG1 INTERACTING FACTOR 3"/>
    <property type="match status" value="1"/>
</dbReference>
<evidence type="ECO:0000256" key="1">
    <source>
        <dbReference type="ARBA" id="ARBA00006964"/>
    </source>
</evidence>
<name>A0ABW5PTT7_9BACI</name>
<evidence type="ECO:0000256" key="2">
    <source>
        <dbReference type="ARBA" id="ARBA00022112"/>
    </source>
</evidence>
<evidence type="ECO:0000256" key="4">
    <source>
        <dbReference type="PIRNR" id="PIRNR037489"/>
    </source>
</evidence>
<comment type="caution">
    <text evidence="5">The sequence shown here is derived from an EMBL/GenBank/DDBJ whole genome shotgun (WGS) entry which is preliminary data.</text>
</comment>
<keyword evidence="6" id="KW-1185">Reference proteome</keyword>
<dbReference type="Gene3D" id="3.40.1390.30">
    <property type="entry name" value="NIF3 (NGG1p interacting factor 3)-like"/>
    <property type="match status" value="1"/>
</dbReference>
<dbReference type="InterPro" id="IPR036069">
    <property type="entry name" value="DUF34/NIF3_sf"/>
</dbReference>
<dbReference type="Proteomes" id="UP001597458">
    <property type="component" value="Unassembled WGS sequence"/>
</dbReference>
<reference evidence="6" key="1">
    <citation type="journal article" date="2019" name="Int. J. Syst. Evol. Microbiol.">
        <title>The Global Catalogue of Microorganisms (GCM) 10K type strain sequencing project: providing services to taxonomists for standard genome sequencing and annotation.</title>
        <authorList>
            <consortium name="The Broad Institute Genomics Platform"/>
            <consortium name="The Broad Institute Genome Sequencing Center for Infectious Disease"/>
            <person name="Wu L."/>
            <person name="Ma J."/>
        </authorList>
    </citation>
    <scope>NUCLEOTIDE SEQUENCE [LARGE SCALE GENOMIC DNA]</scope>
    <source>
        <strain evidence="6">TISTR 2241</strain>
    </source>
</reference>
<dbReference type="Pfam" id="PF01784">
    <property type="entry name" value="DUF34_NIF3"/>
    <property type="match status" value="1"/>
</dbReference>
<proteinExistence type="inferred from homology"/>
<dbReference type="PIRSF" id="PIRSF037489">
    <property type="entry name" value="UCP037489_NIF3_YqfO"/>
    <property type="match status" value="1"/>
</dbReference>